<comment type="cofactor">
    <cofactor evidence="1">
        <name>FAD</name>
        <dbReference type="ChEBI" id="CHEBI:57692"/>
    </cofactor>
</comment>
<evidence type="ECO:0000256" key="5">
    <source>
        <dbReference type="ARBA" id="ARBA00022827"/>
    </source>
</evidence>
<dbReference type="Proteomes" id="UP000298060">
    <property type="component" value="Unassembled WGS sequence"/>
</dbReference>
<evidence type="ECO:0000256" key="2">
    <source>
        <dbReference type="ARBA" id="ARBA00007801"/>
    </source>
</evidence>
<evidence type="ECO:0000256" key="1">
    <source>
        <dbReference type="ARBA" id="ARBA00001974"/>
    </source>
</evidence>
<reference evidence="8 9" key="1">
    <citation type="submission" date="2018-03" db="EMBL/GenBank/DDBJ databases">
        <title>Non-Typhoidal Salmonella genome sequencing and assembly.</title>
        <authorList>
            <person name="Matchawe C."/>
        </authorList>
    </citation>
    <scope>NUCLEOTIDE SEQUENCE [LARGE SCALE GENOMIC DNA]</scope>
    <source>
        <strain evidence="8 9">108ev</strain>
    </source>
</reference>
<evidence type="ECO:0000313" key="9">
    <source>
        <dbReference type="Proteomes" id="UP000298060"/>
    </source>
</evidence>
<evidence type="ECO:0000256" key="6">
    <source>
        <dbReference type="ARBA" id="ARBA00024806"/>
    </source>
</evidence>
<evidence type="ECO:0000259" key="7">
    <source>
        <dbReference type="Pfam" id="PF01494"/>
    </source>
</evidence>
<feature type="domain" description="FAD-binding" evidence="7">
    <location>
        <begin position="255"/>
        <end position="312"/>
    </location>
</feature>
<feature type="domain" description="FAD-binding" evidence="7">
    <location>
        <begin position="7"/>
        <end position="226"/>
    </location>
</feature>
<dbReference type="PANTHER" id="PTHR43004:SF19">
    <property type="entry name" value="BINDING MONOOXYGENASE, PUTATIVE (JCVI)-RELATED"/>
    <property type="match status" value="1"/>
</dbReference>
<dbReference type="AlphaFoldDB" id="A0A659JSX0"/>
<keyword evidence="5" id="KW-0274">FAD</keyword>
<dbReference type="Pfam" id="PF01494">
    <property type="entry name" value="FAD_binding_3"/>
    <property type="match status" value="2"/>
</dbReference>
<accession>A0A659JSX0</accession>
<comment type="similarity">
    <text evidence="2">Belongs to the PheA/TfdB FAD monooxygenase family.</text>
</comment>
<proteinExistence type="inferred from homology"/>
<keyword evidence="4" id="KW-0285">Flavoprotein</keyword>
<dbReference type="GO" id="GO:0071949">
    <property type="term" value="F:FAD binding"/>
    <property type="evidence" value="ECO:0007669"/>
    <property type="project" value="InterPro"/>
</dbReference>
<dbReference type="Gene3D" id="3.50.50.60">
    <property type="entry name" value="FAD/NAD(P)-binding domain"/>
    <property type="match status" value="2"/>
</dbReference>
<dbReference type="PANTHER" id="PTHR43004">
    <property type="entry name" value="TRK SYSTEM POTASSIUM UPTAKE PROTEIN"/>
    <property type="match status" value="1"/>
</dbReference>
<dbReference type="InterPro" id="IPR036188">
    <property type="entry name" value="FAD/NAD-bd_sf"/>
</dbReference>
<dbReference type="SUPFAM" id="SSF52833">
    <property type="entry name" value="Thioredoxin-like"/>
    <property type="match status" value="1"/>
</dbReference>
<sequence>MTRYTTTDVLICGAGVTGLTLAIELARHGVSFRLIEKRTTPFIGSRGKGIQPRTQEIFEDLGILNKVVAAGGLYPRLRTYRHDGSYVDSDIAHHTKPTHAEPYHLPLMVPQNVTETIMREQLKAWGHRVEFGCELRHFAQTPRTVTAYVAGPAGEEVIIAHYLIGADGGGSFVRKKLGVSFPGRTLGIHALVADASLSGLNRDVWHHFNDGDMTRMITICPLAGTQLFQIQALLAPDDSQNFSADVLTAFLTERAGDAAHVHPPTGGQGLNTSIQDAYNLGWKMAASLRGAGEELLDSYEQERRPVAESLLHLSTRLLDSQKQGGIKRERDVQQLDIQYTDSPLAHTLPERQHGLQAGERAPDAPLLGAGGQSLRLFQLLQGPDWNLLAYETHGKVIDARRGLRIHHIGEQDELIDTLGHFRESYHLAPGQCVVIRPDGYVGAFFHGKQSNDIENYLSRFAIGIKDEY</sequence>
<dbReference type="GO" id="GO:0016709">
    <property type="term" value="F:oxidoreductase activity, acting on paired donors, with incorporation or reduction of molecular oxygen, NAD(P)H as one donor, and incorporation of one atom of oxygen"/>
    <property type="evidence" value="ECO:0007669"/>
    <property type="project" value="UniProtKB-ARBA"/>
</dbReference>
<evidence type="ECO:0000256" key="3">
    <source>
        <dbReference type="ARBA" id="ARBA00020059"/>
    </source>
</evidence>
<protein>
    <recommendedName>
        <fullName evidence="3">Alkyl hydroperoxide reductase subunit F</fullName>
    </recommendedName>
</protein>
<gene>
    <name evidence="8" type="ORF">C9E94_20050</name>
</gene>
<organism evidence="8 9">
    <name type="scientific">Salmonella enterica I</name>
    <dbReference type="NCBI Taxonomy" id="59201"/>
    <lineage>
        <taxon>Bacteria</taxon>
        <taxon>Pseudomonadati</taxon>
        <taxon>Pseudomonadota</taxon>
        <taxon>Gammaproteobacteria</taxon>
        <taxon>Enterobacterales</taxon>
        <taxon>Enterobacteriaceae</taxon>
        <taxon>Salmonella</taxon>
    </lineage>
</organism>
<comment type="function">
    <text evidence="6">Serves to protect the cell against DNA damage by alkyl hydroperoxides. It can use either NADH or NADPH as electron donor for direct reduction of redox dyes or of alkyl hydroperoxides when combined with the AhpC protein.</text>
</comment>
<name>A0A659JSX0_SALET</name>
<dbReference type="Gene3D" id="3.40.30.120">
    <property type="match status" value="1"/>
</dbReference>
<dbReference type="PRINTS" id="PR00420">
    <property type="entry name" value="RNGMNOXGNASE"/>
</dbReference>
<dbReference type="EMBL" id="PYJR01000133">
    <property type="protein sequence ID" value="TGB48203.1"/>
    <property type="molecule type" value="Genomic_DNA"/>
</dbReference>
<dbReference type="InterPro" id="IPR002938">
    <property type="entry name" value="FAD-bd"/>
</dbReference>
<comment type="caution">
    <text evidence="8">The sequence shown here is derived from an EMBL/GenBank/DDBJ whole genome shotgun (WGS) entry which is preliminary data.</text>
</comment>
<evidence type="ECO:0000256" key="4">
    <source>
        <dbReference type="ARBA" id="ARBA00022630"/>
    </source>
</evidence>
<evidence type="ECO:0000313" key="8">
    <source>
        <dbReference type="EMBL" id="TGB48203.1"/>
    </source>
</evidence>
<dbReference type="InterPro" id="IPR050641">
    <property type="entry name" value="RIFMO-like"/>
</dbReference>
<dbReference type="SUPFAM" id="SSF51905">
    <property type="entry name" value="FAD/NAD(P)-binding domain"/>
    <property type="match status" value="1"/>
</dbReference>
<dbReference type="InterPro" id="IPR036249">
    <property type="entry name" value="Thioredoxin-like_sf"/>
</dbReference>
<dbReference type="Gene3D" id="3.30.70.2450">
    <property type="match status" value="1"/>
</dbReference>